<dbReference type="InterPro" id="IPR011990">
    <property type="entry name" value="TPR-like_helical_dom_sf"/>
</dbReference>
<comment type="caution">
    <text evidence="2">The sequence shown here is derived from an EMBL/GenBank/DDBJ whole genome shotgun (WGS) entry which is preliminary data.</text>
</comment>
<keyword evidence="1" id="KW-0472">Membrane</keyword>
<organism evidence="2 3">
    <name type="scientific">Cyanomargarita calcarea GSE-NOS-MK-12-04C</name>
    <dbReference type="NCBI Taxonomy" id="2839659"/>
    <lineage>
        <taxon>Bacteria</taxon>
        <taxon>Bacillati</taxon>
        <taxon>Cyanobacteriota</taxon>
        <taxon>Cyanophyceae</taxon>
        <taxon>Nostocales</taxon>
        <taxon>Cyanomargaritaceae</taxon>
        <taxon>Cyanomargarita</taxon>
    </lineage>
</organism>
<sequence length="131" mass="14567">MASSEEEYMEARSKRYQRTQRIVGLVSIVGFLASAAFGVIPAIQEASKEPQLATASQEASLKQDEQGFQIVLQREPENKVALEGLAKVRLQLNDANGAVEPLEKLVKLQPDRQDYKALLEQVKKQQGKGDR</sequence>
<gene>
    <name evidence="2" type="ORF">KME60_15920</name>
</gene>
<evidence type="ECO:0000313" key="3">
    <source>
        <dbReference type="Proteomes" id="UP000729701"/>
    </source>
</evidence>
<reference evidence="2" key="1">
    <citation type="submission" date="2021-05" db="EMBL/GenBank/DDBJ databases">
        <authorList>
            <person name="Pietrasiak N."/>
            <person name="Ward R."/>
            <person name="Stajich J.E."/>
            <person name="Kurbessoian T."/>
        </authorList>
    </citation>
    <scope>NUCLEOTIDE SEQUENCE</scope>
    <source>
        <strain evidence="2">GSE-NOS-MK-12-04C</strain>
    </source>
</reference>
<reference evidence="2" key="2">
    <citation type="journal article" date="2022" name="Microbiol. Resour. Announc.">
        <title>Metagenome Sequencing to Explore Phylogenomics of Terrestrial Cyanobacteria.</title>
        <authorList>
            <person name="Ward R.D."/>
            <person name="Stajich J.E."/>
            <person name="Johansen J.R."/>
            <person name="Huntemann M."/>
            <person name="Clum A."/>
            <person name="Foster B."/>
            <person name="Foster B."/>
            <person name="Roux S."/>
            <person name="Palaniappan K."/>
            <person name="Varghese N."/>
            <person name="Mukherjee S."/>
            <person name="Reddy T.B.K."/>
            <person name="Daum C."/>
            <person name="Copeland A."/>
            <person name="Chen I.A."/>
            <person name="Ivanova N.N."/>
            <person name="Kyrpides N.C."/>
            <person name="Shapiro N."/>
            <person name="Eloe-Fadrosh E.A."/>
            <person name="Pietrasiak N."/>
        </authorList>
    </citation>
    <scope>NUCLEOTIDE SEQUENCE</scope>
    <source>
        <strain evidence="2">GSE-NOS-MK-12-04C</strain>
    </source>
</reference>
<evidence type="ECO:0000313" key="2">
    <source>
        <dbReference type="EMBL" id="MBW4668861.1"/>
    </source>
</evidence>
<keyword evidence="1" id="KW-1133">Transmembrane helix</keyword>
<proteinExistence type="predicted"/>
<dbReference type="AlphaFoldDB" id="A0A951UTS5"/>
<dbReference type="EMBL" id="JAHHGZ010000016">
    <property type="protein sequence ID" value="MBW4668861.1"/>
    <property type="molecule type" value="Genomic_DNA"/>
</dbReference>
<accession>A0A951UTS5</accession>
<dbReference type="SUPFAM" id="SSF48452">
    <property type="entry name" value="TPR-like"/>
    <property type="match status" value="1"/>
</dbReference>
<name>A0A951UTS5_9CYAN</name>
<dbReference type="Gene3D" id="1.25.40.10">
    <property type="entry name" value="Tetratricopeptide repeat domain"/>
    <property type="match status" value="1"/>
</dbReference>
<keyword evidence="1" id="KW-0812">Transmembrane</keyword>
<dbReference type="Proteomes" id="UP000729701">
    <property type="component" value="Unassembled WGS sequence"/>
</dbReference>
<dbReference type="Pfam" id="PF14559">
    <property type="entry name" value="TPR_19"/>
    <property type="match status" value="1"/>
</dbReference>
<evidence type="ECO:0000256" key="1">
    <source>
        <dbReference type="SAM" id="Phobius"/>
    </source>
</evidence>
<feature type="transmembrane region" description="Helical" evidence="1">
    <location>
        <begin position="22"/>
        <end position="43"/>
    </location>
</feature>
<protein>
    <submittedName>
        <fullName evidence="2">Tetratricopeptide repeat protein</fullName>
    </submittedName>
</protein>